<evidence type="ECO:0000259" key="1">
    <source>
        <dbReference type="PROSITE" id="PS50883"/>
    </source>
</evidence>
<dbReference type="Gene3D" id="3.30.70.270">
    <property type="match status" value="1"/>
</dbReference>
<evidence type="ECO:0000313" key="3">
    <source>
        <dbReference type="Proteomes" id="UP001597371"/>
    </source>
</evidence>
<dbReference type="InterPro" id="IPR001633">
    <property type="entry name" value="EAL_dom"/>
</dbReference>
<dbReference type="InterPro" id="IPR035919">
    <property type="entry name" value="EAL_sf"/>
</dbReference>
<dbReference type="InterPro" id="IPR050706">
    <property type="entry name" value="Cyclic-di-GMP_PDE-like"/>
</dbReference>
<dbReference type="Pfam" id="PF01590">
    <property type="entry name" value="GAF"/>
    <property type="match status" value="1"/>
</dbReference>
<protein>
    <submittedName>
        <fullName evidence="2">EAL domain-containing protein</fullName>
    </submittedName>
</protein>
<dbReference type="PROSITE" id="PS50883">
    <property type="entry name" value="EAL"/>
    <property type="match status" value="1"/>
</dbReference>
<reference evidence="3" key="1">
    <citation type="journal article" date="2019" name="Int. J. Syst. Evol. Microbiol.">
        <title>The Global Catalogue of Microorganisms (GCM) 10K type strain sequencing project: providing services to taxonomists for standard genome sequencing and annotation.</title>
        <authorList>
            <consortium name="The Broad Institute Genomics Platform"/>
            <consortium name="The Broad Institute Genome Sequencing Center for Infectious Disease"/>
            <person name="Wu L."/>
            <person name="Ma J."/>
        </authorList>
    </citation>
    <scope>NUCLEOTIDE SEQUENCE [LARGE SCALE GENOMIC DNA]</scope>
    <source>
        <strain evidence="3">ZS-35-S2</strain>
    </source>
</reference>
<dbReference type="CDD" id="cd01948">
    <property type="entry name" value="EAL"/>
    <property type="match status" value="1"/>
</dbReference>
<organism evidence="2 3">
    <name type="scientific">Aureimonas populi</name>
    <dbReference type="NCBI Taxonomy" id="1701758"/>
    <lineage>
        <taxon>Bacteria</taxon>
        <taxon>Pseudomonadati</taxon>
        <taxon>Pseudomonadota</taxon>
        <taxon>Alphaproteobacteria</taxon>
        <taxon>Hyphomicrobiales</taxon>
        <taxon>Aurantimonadaceae</taxon>
        <taxon>Aureimonas</taxon>
    </lineage>
</organism>
<dbReference type="InterPro" id="IPR003018">
    <property type="entry name" value="GAF"/>
</dbReference>
<dbReference type="Gene3D" id="3.20.20.450">
    <property type="entry name" value="EAL domain"/>
    <property type="match status" value="1"/>
</dbReference>
<dbReference type="SMART" id="SM00052">
    <property type="entry name" value="EAL"/>
    <property type="match status" value="1"/>
</dbReference>
<name>A0ABW5CKQ4_9HYPH</name>
<feature type="domain" description="EAL" evidence="1">
    <location>
        <begin position="332"/>
        <end position="586"/>
    </location>
</feature>
<dbReference type="SMART" id="SM00065">
    <property type="entry name" value="GAF"/>
    <property type="match status" value="1"/>
</dbReference>
<dbReference type="SUPFAM" id="SSF141868">
    <property type="entry name" value="EAL domain-like"/>
    <property type="match status" value="1"/>
</dbReference>
<dbReference type="SUPFAM" id="SSF55781">
    <property type="entry name" value="GAF domain-like"/>
    <property type="match status" value="1"/>
</dbReference>
<proteinExistence type="predicted"/>
<gene>
    <name evidence="2" type="ORF">ACFSKQ_03540</name>
</gene>
<accession>A0ABW5CKQ4</accession>
<sequence>MAARRRERRRIDAVKALGVMDDPTSRVAYDRIARLAQRIFGTEIVLITFMDGERQWFKSHLGTRMEENRPEESFCVHAIDNRATLVVEDTQEDERFRDLDPLDGAPLPRFYAGAPIITHDGHAIGTVCILDSAPRSFGEADRLALEDLASLVLTQVKMDREIGFLDPMTRLPNRLKLLLDMQAVARRDPDARRLLVLVDLMSTRDIDEAIGALGLDFFNEQVRHAAEMAVKVLPGTVVYHVGAAYLALLLESIGDPAPLLSSVLGELRAPMPSAAGIPVALRPCAGLREVGLVEMASPDILRTVLAAARQAREAETGLAWYDAGKDEAHRRSFSLLSDFPAALRAEDQLRLVYQPRIDLATGRCHSVEALLRWNHPVMGAIPPSQFFPLVEKTGLIREVTQFVLRHAAGQVAAWEKEGLRLVCSVNVSVRNLLEEDFVERLEAVLAAAGVDPGRIEVEIVEDIDLDGSQTAVQRLRDIRALGVSVAIDDFGAGYSNISYLLALPASTLKIDRSLIAGMLSERMADITVSAMIDLGHRLGYRVVAEGVEDAETYALLEKRGCDEVQGYLIAKPLEVGAVRARIEAGLAPASSSPVPG</sequence>
<dbReference type="InterPro" id="IPR029016">
    <property type="entry name" value="GAF-like_dom_sf"/>
</dbReference>
<dbReference type="PANTHER" id="PTHR33121">
    <property type="entry name" value="CYCLIC DI-GMP PHOSPHODIESTERASE PDEF"/>
    <property type="match status" value="1"/>
</dbReference>
<dbReference type="InterPro" id="IPR043128">
    <property type="entry name" value="Rev_trsase/Diguanyl_cyclase"/>
</dbReference>
<comment type="caution">
    <text evidence="2">The sequence shown here is derived from an EMBL/GenBank/DDBJ whole genome shotgun (WGS) entry which is preliminary data.</text>
</comment>
<keyword evidence="3" id="KW-1185">Reference proteome</keyword>
<dbReference type="Gene3D" id="3.30.450.40">
    <property type="match status" value="1"/>
</dbReference>
<dbReference type="PANTHER" id="PTHR33121:SF19">
    <property type="entry name" value="CYCLIC DI-GMP PHOSPHODIESTERASE PA2567"/>
    <property type="match status" value="1"/>
</dbReference>
<dbReference type="RefSeq" id="WP_209737835.1">
    <property type="nucleotide sequence ID" value="NZ_CP072611.1"/>
</dbReference>
<evidence type="ECO:0000313" key="2">
    <source>
        <dbReference type="EMBL" id="MFD2236537.1"/>
    </source>
</evidence>
<dbReference type="Pfam" id="PF00563">
    <property type="entry name" value="EAL"/>
    <property type="match status" value="1"/>
</dbReference>
<dbReference type="Proteomes" id="UP001597371">
    <property type="component" value="Unassembled WGS sequence"/>
</dbReference>
<dbReference type="EMBL" id="JBHUIJ010000004">
    <property type="protein sequence ID" value="MFD2236537.1"/>
    <property type="molecule type" value="Genomic_DNA"/>
</dbReference>